<sequence length="299" mass="32389">MKWLYFILLLMVAMLVCFAKNEQQTVISEIYSLDGDFDKIRASEHIQFELTHVNSEPSVIIETEQWLHTGQYITVTTRPNDYLDIKLASGTNYPAIKVYVNYRKALLSLEIDGMSSMRSRNVIFSNPSSLLNIAHSGAGSAILKLQHGSNINVAISGTGQLSLSGRVQGNGRLSVSGTAHLDAIECPMNIATAEVAGSGSASVYGVKGVHATVSGVGNICYRGPLLSQVISGLGSIKECIVEGTPAEPQQTATEPQQTSTEPQQTSTEPQNSSSQSDKIMDRNQRLLVILATTVFFLFF</sequence>
<accession>A0A820CMF6</accession>
<protein>
    <recommendedName>
        <fullName evidence="3">Putative auto-transporter adhesin head GIN domain-containing protein</fullName>
    </recommendedName>
</protein>
<dbReference type="Pfam" id="PF10988">
    <property type="entry name" value="DUF2807"/>
    <property type="match status" value="1"/>
</dbReference>
<gene>
    <name evidence="6" type="ORF">HFQ381_LOCUS8809</name>
    <name evidence="5" type="ORF">LUA448_LOCUS21755</name>
    <name evidence="4" type="ORF">TIS948_LOCUS1789</name>
    <name evidence="7" type="ORF">UJA718_LOCUS24491</name>
</gene>
<dbReference type="EMBL" id="CAJOBO010000447">
    <property type="protein sequence ID" value="CAF4223978.1"/>
    <property type="molecule type" value="Genomic_DNA"/>
</dbReference>
<dbReference type="Proteomes" id="UP000663833">
    <property type="component" value="Unassembled WGS sequence"/>
</dbReference>
<dbReference type="InterPro" id="IPR021255">
    <property type="entry name" value="DUF2807"/>
</dbReference>
<evidence type="ECO:0000313" key="7">
    <source>
        <dbReference type="EMBL" id="CAF4475067.1"/>
    </source>
</evidence>
<name>A0A820CMF6_9BILA</name>
<dbReference type="Proteomes" id="UP000663825">
    <property type="component" value="Unassembled WGS sequence"/>
</dbReference>
<proteinExistence type="predicted"/>
<feature type="chain" id="PRO_5035621645" description="Putative auto-transporter adhesin head GIN domain-containing protein" evidence="2">
    <location>
        <begin position="20"/>
        <end position="299"/>
    </location>
</feature>
<evidence type="ECO:0000259" key="3">
    <source>
        <dbReference type="Pfam" id="PF10988"/>
    </source>
</evidence>
<dbReference type="AlphaFoldDB" id="A0A820CMF6"/>
<organism evidence="6 8">
    <name type="scientific">Rotaria socialis</name>
    <dbReference type="NCBI Taxonomy" id="392032"/>
    <lineage>
        <taxon>Eukaryota</taxon>
        <taxon>Metazoa</taxon>
        <taxon>Spiralia</taxon>
        <taxon>Gnathifera</taxon>
        <taxon>Rotifera</taxon>
        <taxon>Eurotatoria</taxon>
        <taxon>Bdelloidea</taxon>
        <taxon>Philodinida</taxon>
        <taxon>Philodinidae</taxon>
        <taxon>Rotaria</taxon>
    </lineage>
</organism>
<feature type="domain" description="Putative auto-transporter adhesin head GIN" evidence="3">
    <location>
        <begin position="36"/>
        <end position="223"/>
    </location>
</feature>
<reference evidence="6" key="1">
    <citation type="submission" date="2021-02" db="EMBL/GenBank/DDBJ databases">
        <authorList>
            <person name="Nowell W R."/>
        </authorList>
    </citation>
    <scope>NUCLEOTIDE SEQUENCE</scope>
</reference>
<dbReference type="Gene3D" id="2.160.20.120">
    <property type="match status" value="1"/>
</dbReference>
<comment type="caution">
    <text evidence="6">The sequence shown here is derived from an EMBL/GenBank/DDBJ whole genome shotgun (WGS) entry which is preliminary data.</text>
</comment>
<feature type="signal peptide" evidence="2">
    <location>
        <begin position="1"/>
        <end position="19"/>
    </location>
</feature>
<keyword evidence="9" id="KW-1185">Reference proteome</keyword>
<evidence type="ECO:0000313" key="4">
    <source>
        <dbReference type="EMBL" id="CAF3007742.1"/>
    </source>
</evidence>
<feature type="region of interest" description="Disordered" evidence="1">
    <location>
        <begin position="245"/>
        <end position="278"/>
    </location>
</feature>
<evidence type="ECO:0000256" key="1">
    <source>
        <dbReference type="SAM" id="MobiDB-lite"/>
    </source>
</evidence>
<dbReference type="OrthoDB" id="10041741at2759"/>
<keyword evidence="2" id="KW-0732">Signal</keyword>
<dbReference type="EMBL" id="CAJOBP010005663">
    <property type="protein sequence ID" value="CAF4475067.1"/>
    <property type="molecule type" value="Genomic_DNA"/>
</dbReference>
<evidence type="ECO:0000313" key="8">
    <source>
        <dbReference type="Proteomes" id="UP000663851"/>
    </source>
</evidence>
<evidence type="ECO:0000313" key="5">
    <source>
        <dbReference type="EMBL" id="CAF3448840.1"/>
    </source>
</evidence>
<dbReference type="EMBL" id="CAJNXB010000051">
    <property type="protein sequence ID" value="CAF3007742.1"/>
    <property type="molecule type" value="Genomic_DNA"/>
</dbReference>
<evidence type="ECO:0000313" key="9">
    <source>
        <dbReference type="Proteomes" id="UP000663873"/>
    </source>
</evidence>
<evidence type="ECO:0000256" key="2">
    <source>
        <dbReference type="SAM" id="SignalP"/>
    </source>
</evidence>
<dbReference type="EMBL" id="CAJNYD010002888">
    <property type="protein sequence ID" value="CAF3448840.1"/>
    <property type="molecule type" value="Genomic_DNA"/>
</dbReference>
<dbReference type="Proteomes" id="UP000663873">
    <property type="component" value="Unassembled WGS sequence"/>
</dbReference>
<evidence type="ECO:0000313" key="6">
    <source>
        <dbReference type="EMBL" id="CAF4223978.1"/>
    </source>
</evidence>
<feature type="compositionally biased region" description="Low complexity" evidence="1">
    <location>
        <begin position="245"/>
        <end position="270"/>
    </location>
</feature>
<dbReference type="Proteomes" id="UP000663851">
    <property type="component" value="Unassembled WGS sequence"/>
</dbReference>